<dbReference type="SUPFAM" id="SSF48452">
    <property type="entry name" value="TPR-like"/>
    <property type="match status" value="1"/>
</dbReference>
<evidence type="ECO:0000256" key="1">
    <source>
        <dbReference type="SAM" id="MobiDB-lite"/>
    </source>
</evidence>
<dbReference type="EMBL" id="DSVQ01000012">
    <property type="protein sequence ID" value="HGT39562.1"/>
    <property type="molecule type" value="Genomic_DNA"/>
</dbReference>
<dbReference type="InterPro" id="IPR011990">
    <property type="entry name" value="TPR-like_helical_dom_sf"/>
</dbReference>
<comment type="caution">
    <text evidence="2">The sequence shown here is derived from an EMBL/GenBank/DDBJ whole genome shotgun (WGS) entry which is preliminary data.</text>
</comment>
<organism evidence="2">
    <name type="scientific">Schlesneria paludicola</name>
    <dbReference type="NCBI Taxonomy" id="360056"/>
    <lineage>
        <taxon>Bacteria</taxon>
        <taxon>Pseudomonadati</taxon>
        <taxon>Planctomycetota</taxon>
        <taxon>Planctomycetia</taxon>
        <taxon>Planctomycetales</taxon>
        <taxon>Planctomycetaceae</taxon>
        <taxon>Schlesneria</taxon>
    </lineage>
</organism>
<name>A0A7C4LKR6_9PLAN</name>
<dbReference type="Gene3D" id="1.25.40.10">
    <property type="entry name" value="Tetratricopeptide repeat domain"/>
    <property type="match status" value="1"/>
</dbReference>
<dbReference type="InterPro" id="IPR019734">
    <property type="entry name" value="TPR_rpt"/>
</dbReference>
<protein>
    <submittedName>
        <fullName evidence="2">Tetratricopeptide repeat protein</fullName>
    </submittedName>
</protein>
<gene>
    <name evidence="2" type="ORF">ENS64_09920</name>
</gene>
<dbReference type="AlphaFoldDB" id="A0A7C4LKR6"/>
<sequence length="271" mass="31084">MAAISPLNAGSVPRRPSHATSRPGELCPERRRATTRPRRRDVLSRLFLDVVLEKKRVPPMRSPAANTSFLMEHFQNSSRNKGGIDCEWQRPMAGSGDLRLKRLLLAAEGYLTLHMPEHALHMLSKVRDPGVLDFEFHRLRAEAYRGLQQWEQALQDFDHCRSLQPKNIDVLMGLAWCYKRVGQLPQAIAVMHAAHQIDGREPIIPYNLACYYSLAKNKSQALSWLGRALRMHQGLVRLVPQETDFDPLRNDPDFQKLLRLAEDSQRRESPQ</sequence>
<proteinExistence type="predicted"/>
<evidence type="ECO:0000313" key="2">
    <source>
        <dbReference type="EMBL" id="HGT39562.1"/>
    </source>
</evidence>
<dbReference type="Pfam" id="PF14559">
    <property type="entry name" value="TPR_19"/>
    <property type="match status" value="1"/>
</dbReference>
<accession>A0A7C4LKR6</accession>
<reference evidence="2" key="1">
    <citation type="journal article" date="2020" name="mSystems">
        <title>Genome- and Community-Level Interaction Insights into Carbon Utilization and Element Cycling Functions of Hydrothermarchaeota in Hydrothermal Sediment.</title>
        <authorList>
            <person name="Zhou Z."/>
            <person name="Liu Y."/>
            <person name="Xu W."/>
            <person name="Pan J."/>
            <person name="Luo Z.H."/>
            <person name="Li M."/>
        </authorList>
    </citation>
    <scope>NUCLEOTIDE SEQUENCE [LARGE SCALE GENOMIC DNA]</scope>
    <source>
        <strain evidence="2">SpSt-508</strain>
    </source>
</reference>
<dbReference type="SMART" id="SM00028">
    <property type="entry name" value="TPR"/>
    <property type="match status" value="3"/>
</dbReference>
<feature type="region of interest" description="Disordered" evidence="1">
    <location>
        <begin position="1"/>
        <end position="38"/>
    </location>
</feature>
<dbReference type="NCBIfam" id="NF047558">
    <property type="entry name" value="TPR_END_plus"/>
    <property type="match status" value="1"/>
</dbReference>